<gene>
    <name evidence="2" type="ORF">H8698_08450</name>
</gene>
<protein>
    <submittedName>
        <fullName evidence="2">Helix-turn-helix transcriptional regulator</fullName>
    </submittedName>
</protein>
<dbReference type="AlphaFoldDB" id="A0A926DL80"/>
<sequence length="77" mass="9035">MYSAQVCLERIRIMQKKKGFRYVSTMLRDADIPVSTIDNIKQGKRPSIDRIMELADYFDCSIDYLVGRTDNPDMNRK</sequence>
<accession>A0A926DL80</accession>
<dbReference type="InterPro" id="IPR001387">
    <property type="entry name" value="Cro/C1-type_HTH"/>
</dbReference>
<reference evidence="2" key="1">
    <citation type="submission" date="2020-08" db="EMBL/GenBank/DDBJ databases">
        <title>Genome public.</title>
        <authorList>
            <person name="Liu C."/>
            <person name="Sun Q."/>
        </authorList>
    </citation>
    <scope>NUCLEOTIDE SEQUENCE</scope>
    <source>
        <strain evidence="2">H8</strain>
    </source>
</reference>
<evidence type="ECO:0000313" key="3">
    <source>
        <dbReference type="Proteomes" id="UP000611762"/>
    </source>
</evidence>
<evidence type="ECO:0000313" key="2">
    <source>
        <dbReference type="EMBL" id="MBC8541000.1"/>
    </source>
</evidence>
<organism evidence="2 3">
    <name type="scientific">Congzhengia minquanensis</name>
    <dbReference type="NCBI Taxonomy" id="2763657"/>
    <lineage>
        <taxon>Bacteria</taxon>
        <taxon>Bacillati</taxon>
        <taxon>Bacillota</taxon>
        <taxon>Clostridia</taxon>
        <taxon>Eubacteriales</taxon>
        <taxon>Oscillospiraceae</taxon>
        <taxon>Congzhengia</taxon>
    </lineage>
</organism>
<dbReference type="EMBL" id="JACRSU010000003">
    <property type="protein sequence ID" value="MBC8541000.1"/>
    <property type="molecule type" value="Genomic_DNA"/>
</dbReference>
<dbReference type="InterPro" id="IPR010982">
    <property type="entry name" value="Lambda_DNA-bd_dom_sf"/>
</dbReference>
<proteinExistence type="predicted"/>
<keyword evidence="3" id="KW-1185">Reference proteome</keyword>
<name>A0A926DL80_9FIRM</name>
<dbReference type="Proteomes" id="UP000611762">
    <property type="component" value="Unassembled WGS sequence"/>
</dbReference>
<dbReference type="Pfam" id="PF13443">
    <property type="entry name" value="HTH_26"/>
    <property type="match status" value="1"/>
</dbReference>
<dbReference type="Gene3D" id="1.10.260.40">
    <property type="entry name" value="lambda repressor-like DNA-binding domains"/>
    <property type="match status" value="1"/>
</dbReference>
<comment type="caution">
    <text evidence="2">The sequence shown here is derived from an EMBL/GenBank/DDBJ whole genome shotgun (WGS) entry which is preliminary data.</text>
</comment>
<dbReference type="GO" id="GO:0003677">
    <property type="term" value="F:DNA binding"/>
    <property type="evidence" value="ECO:0007669"/>
    <property type="project" value="InterPro"/>
</dbReference>
<evidence type="ECO:0000259" key="1">
    <source>
        <dbReference type="PROSITE" id="PS50943"/>
    </source>
</evidence>
<feature type="domain" description="HTH cro/C1-type" evidence="1">
    <location>
        <begin position="30"/>
        <end position="65"/>
    </location>
</feature>
<dbReference type="SUPFAM" id="SSF47413">
    <property type="entry name" value="lambda repressor-like DNA-binding domains"/>
    <property type="match status" value="1"/>
</dbReference>
<dbReference type="PROSITE" id="PS50943">
    <property type="entry name" value="HTH_CROC1"/>
    <property type="match status" value="1"/>
</dbReference>
<dbReference type="CDD" id="cd00093">
    <property type="entry name" value="HTH_XRE"/>
    <property type="match status" value="1"/>
</dbReference>